<dbReference type="AlphaFoldDB" id="A0A014QZX3"/>
<organism evidence="1 2">
    <name type="scientific">Metarhizium robertsii</name>
    <dbReference type="NCBI Taxonomy" id="568076"/>
    <lineage>
        <taxon>Eukaryota</taxon>
        <taxon>Fungi</taxon>
        <taxon>Dikarya</taxon>
        <taxon>Ascomycota</taxon>
        <taxon>Pezizomycotina</taxon>
        <taxon>Sordariomycetes</taxon>
        <taxon>Hypocreomycetidae</taxon>
        <taxon>Hypocreales</taxon>
        <taxon>Clavicipitaceae</taxon>
        <taxon>Metarhizium</taxon>
    </lineage>
</organism>
<dbReference type="HOGENOM" id="CLU_1687059_0_0_1"/>
<dbReference type="EMBL" id="JELW01000013">
    <property type="protein sequence ID" value="EXV00480.1"/>
    <property type="molecule type" value="Genomic_DNA"/>
</dbReference>
<evidence type="ECO:0000313" key="2">
    <source>
        <dbReference type="Proteomes" id="UP000030151"/>
    </source>
</evidence>
<proteinExistence type="predicted"/>
<gene>
    <name evidence="1" type="ORF">X797_006542</name>
</gene>
<name>A0A014QZX3_9HYPO</name>
<sequence>MDQAQIQSKTGNVLMYKKLPELLDDHKLARKSKILATARTSFGAGFSESLRIALTSEEISSAAGVGDGTVSCLKGESGGTGGPDSQTDNDMMQLLENSTSVHLLKDLQCIIGNAIKVAGSYSIQFLMSANIQNAEAVLDETVEETAINLSNQDRNE</sequence>
<protein>
    <submittedName>
        <fullName evidence="1">Uncharacterized protein</fullName>
    </submittedName>
</protein>
<comment type="caution">
    <text evidence="1">The sequence shown here is derived from an EMBL/GenBank/DDBJ whole genome shotgun (WGS) entry which is preliminary data.</text>
</comment>
<reference evidence="1 2" key="1">
    <citation type="submission" date="2014-02" db="EMBL/GenBank/DDBJ databases">
        <title>The genome sequence of the entomopathogenic fungus Metarhizium robertsii ARSEF 2575.</title>
        <authorList>
            <person name="Giuliano Garisto Donzelli B."/>
            <person name="Roe B.A."/>
            <person name="Macmil S.L."/>
            <person name="Krasnoff S.B."/>
            <person name="Gibson D.M."/>
        </authorList>
    </citation>
    <scope>NUCLEOTIDE SEQUENCE [LARGE SCALE GENOMIC DNA]</scope>
    <source>
        <strain evidence="1 2">ARSEF 2575</strain>
    </source>
</reference>
<dbReference type="Proteomes" id="UP000030151">
    <property type="component" value="Unassembled WGS sequence"/>
</dbReference>
<accession>A0A014QZX3</accession>
<evidence type="ECO:0000313" key="1">
    <source>
        <dbReference type="EMBL" id="EXV00480.1"/>
    </source>
</evidence>